<protein>
    <recommendedName>
        <fullName evidence="3">ArsR family transcriptional regulator</fullName>
    </recommendedName>
</protein>
<evidence type="ECO:0000313" key="2">
    <source>
        <dbReference type="Proteomes" id="UP001596292"/>
    </source>
</evidence>
<organism evidence="1 2">
    <name type="scientific">Methylobacterium komagatae</name>
    <dbReference type="NCBI Taxonomy" id="374425"/>
    <lineage>
        <taxon>Bacteria</taxon>
        <taxon>Pseudomonadati</taxon>
        <taxon>Pseudomonadota</taxon>
        <taxon>Alphaproteobacteria</taxon>
        <taxon>Hyphomicrobiales</taxon>
        <taxon>Methylobacteriaceae</taxon>
        <taxon>Methylobacterium</taxon>
    </lineage>
</organism>
<dbReference type="EMBL" id="JBHSWN010000001">
    <property type="protein sequence ID" value="MFC6792696.1"/>
    <property type="molecule type" value="Genomic_DNA"/>
</dbReference>
<accession>A0ABW2BRQ0</accession>
<name>A0ABW2BRQ0_9HYPH</name>
<sequence length="84" mass="9104">MRKTAWADTPVPPLRGKQLAALRAIASTPGGLRITAYPSAMSLLVEMGLVEERPASRTAHREGRAWFLTVEGRETVKAYGVDAP</sequence>
<evidence type="ECO:0000313" key="1">
    <source>
        <dbReference type="EMBL" id="MFC6792696.1"/>
    </source>
</evidence>
<keyword evidence="2" id="KW-1185">Reference proteome</keyword>
<comment type="caution">
    <text evidence="1">The sequence shown here is derived from an EMBL/GenBank/DDBJ whole genome shotgun (WGS) entry which is preliminary data.</text>
</comment>
<reference evidence="2" key="1">
    <citation type="journal article" date="2019" name="Int. J. Syst. Evol. Microbiol.">
        <title>The Global Catalogue of Microorganisms (GCM) 10K type strain sequencing project: providing services to taxonomists for standard genome sequencing and annotation.</title>
        <authorList>
            <consortium name="The Broad Institute Genomics Platform"/>
            <consortium name="The Broad Institute Genome Sequencing Center for Infectious Disease"/>
            <person name="Wu L."/>
            <person name="Ma J."/>
        </authorList>
    </citation>
    <scope>NUCLEOTIDE SEQUENCE [LARGE SCALE GENOMIC DNA]</scope>
    <source>
        <strain evidence="2">CCUG 48316</strain>
    </source>
</reference>
<evidence type="ECO:0008006" key="3">
    <source>
        <dbReference type="Google" id="ProtNLM"/>
    </source>
</evidence>
<proteinExistence type="predicted"/>
<gene>
    <name evidence="1" type="ORF">ACFQE0_25950</name>
</gene>
<dbReference type="RefSeq" id="WP_378974875.1">
    <property type="nucleotide sequence ID" value="NZ_JBHSWN010000001.1"/>
</dbReference>
<dbReference type="Proteomes" id="UP001596292">
    <property type="component" value="Unassembled WGS sequence"/>
</dbReference>